<evidence type="ECO:0000256" key="7">
    <source>
        <dbReference type="ARBA" id="ARBA00023136"/>
    </source>
</evidence>
<evidence type="ECO:0000313" key="12">
    <source>
        <dbReference type="EMBL" id="PJJ54408.1"/>
    </source>
</evidence>
<keyword evidence="6" id="KW-0051">Antiviral defense</keyword>
<accession>A0A2M9B915</accession>
<dbReference type="InterPro" id="IPR009218">
    <property type="entry name" value="HD_phosphohydro"/>
</dbReference>
<dbReference type="CDD" id="cd00077">
    <property type="entry name" value="HDc"/>
    <property type="match status" value="1"/>
</dbReference>
<evidence type="ECO:0000256" key="9">
    <source>
        <dbReference type="SAM" id="Phobius"/>
    </source>
</evidence>
<evidence type="ECO:0000256" key="2">
    <source>
        <dbReference type="ARBA" id="ARBA00022475"/>
    </source>
</evidence>
<dbReference type="InterPro" id="IPR006674">
    <property type="entry name" value="HD_domain"/>
</dbReference>
<dbReference type="Pfam" id="PF01966">
    <property type="entry name" value="HD"/>
    <property type="match status" value="1"/>
</dbReference>
<evidence type="ECO:0000256" key="1">
    <source>
        <dbReference type="ARBA" id="ARBA00004236"/>
    </source>
</evidence>
<evidence type="ECO:0000256" key="3">
    <source>
        <dbReference type="ARBA" id="ARBA00022692"/>
    </source>
</evidence>
<comment type="caution">
    <text evidence="12">The sequence shown here is derived from an EMBL/GenBank/DDBJ whole genome shotgun (WGS) entry which is preliminary data.</text>
</comment>
<dbReference type="GO" id="GO:0051607">
    <property type="term" value="P:defense response to virus"/>
    <property type="evidence" value="ECO:0007669"/>
    <property type="project" value="UniProtKB-KW"/>
</dbReference>
<evidence type="ECO:0000313" key="13">
    <source>
        <dbReference type="Proteomes" id="UP000228535"/>
    </source>
</evidence>
<sequence>METTETLKPAKAEILKKAKAYITALFEEKLPKPLVYHSFKHTATTVKEAKALGEATELSPEDQEALVLAAWFHDAGYTEVYDGHEYRSMEIAEQWLQSQGYPADRIAVVKDTIKATHRDETAKTELQQLLVDADLSSMGKEEFFANGELLRAEWETVLGKSYNSVEWAETQLDFLLSSKFLTDAAKDRYKEQYKENIKDQRKLLKKTEKKKKKREQEEQGNFAEGKRGVETMFRTTYSNHIKLSDMADKKASMMISLNAVIMSVLITYLGAKTTSLGPSFTRNPILTVPMGILLATALGSVVSAILSAQPDVTSFKWLKKSPQVATNRRVNLLFFGNFTKLSLDDFQSGMTGLMRNKDNLYTNMVTDIYYLGEVLSRKYRLLRISYTIFMVGLILTALSFGIVLLYKS</sequence>
<dbReference type="Gene3D" id="1.10.3210.10">
    <property type="entry name" value="Hypothetical protein af1432"/>
    <property type="match status" value="1"/>
</dbReference>
<keyword evidence="13" id="KW-1185">Reference proteome</keyword>
<evidence type="ECO:0000256" key="8">
    <source>
        <dbReference type="SAM" id="MobiDB-lite"/>
    </source>
</evidence>
<comment type="subcellular location">
    <subcellularLocation>
        <location evidence="1">Cell membrane</location>
    </subcellularLocation>
</comment>
<dbReference type="OrthoDB" id="5728337at2"/>
<protein>
    <submittedName>
        <fullName evidence="12">HD domain-containing protein</fullName>
    </submittedName>
</protein>
<evidence type="ECO:0000256" key="5">
    <source>
        <dbReference type="ARBA" id="ARBA00022989"/>
    </source>
</evidence>
<keyword evidence="4" id="KW-0547">Nucleotide-binding</keyword>
<dbReference type="Proteomes" id="UP000228535">
    <property type="component" value="Unassembled WGS sequence"/>
</dbReference>
<keyword evidence="5 9" id="KW-1133">Transmembrane helix</keyword>
<dbReference type="InterPro" id="IPR043760">
    <property type="entry name" value="PycTM_dom"/>
</dbReference>
<dbReference type="PANTHER" id="PTHR21174:SF0">
    <property type="entry name" value="HD PHOSPHOHYDROLASE FAMILY PROTEIN-RELATED"/>
    <property type="match status" value="1"/>
</dbReference>
<proteinExistence type="predicted"/>
<dbReference type="InterPro" id="IPR003607">
    <property type="entry name" value="HD/PDEase_dom"/>
</dbReference>
<feature type="transmembrane region" description="Helical" evidence="9">
    <location>
        <begin position="283"/>
        <end position="306"/>
    </location>
</feature>
<dbReference type="GO" id="GO:0000166">
    <property type="term" value="F:nucleotide binding"/>
    <property type="evidence" value="ECO:0007669"/>
    <property type="project" value="UniProtKB-KW"/>
</dbReference>
<feature type="region of interest" description="Disordered" evidence="8">
    <location>
        <begin position="205"/>
        <end position="225"/>
    </location>
</feature>
<evidence type="ECO:0000256" key="6">
    <source>
        <dbReference type="ARBA" id="ARBA00023118"/>
    </source>
</evidence>
<keyword evidence="2" id="KW-1003">Cell membrane</keyword>
<feature type="transmembrane region" description="Helical" evidence="9">
    <location>
        <begin position="386"/>
        <end position="406"/>
    </location>
</feature>
<feature type="domain" description="Pycsar effector protein" evidence="11">
    <location>
        <begin position="234"/>
        <end position="402"/>
    </location>
</feature>
<keyword evidence="3 9" id="KW-0812">Transmembrane</keyword>
<dbReference type="PANTHER" id="PTHR21174">
    <property type="match status" value="1"/>
</dbReference>
<evidence type="ECO:0000259" key="11">
    <source>
        <dbReference type="Pfam" id="PF18967"/>
    </source>
</evidence>
<dbReference type="AlphaFoldDB" id="A0A2M9B915"/>
<keyword evidence="7 9" id="KW-0472">Membrane</keyword>
<reference evidence="12 13" key="1">
    <citation type="submission" date="2017-11" db="EMBL/GenBank/DDBJ databases">
        <title>Genomic Encyclopedia of Archaeal and Bacterial Type Strains, Phase II (KMG-II): From Individual Species to Whole Genera.</title>
        <authorList>
            <person name="Goeker M."/>
        </authorList>
    </citation>
    <scope>NUCLEOTIDE SEQUENCE [LARGE SCALE GENOMIC DNA]</scope>
    <source>
        <strain evidence="12 13">DSM 11115</strain>
    </source>
</reference>
<dbReference type="GO" id="GO:0005886">
    <property type="term" value="C:plasma membrane"/>
    <property type="evidence" value="ECO:0007669"/>
    <property type="project" value="UniProtKB-SubCell"/>
</dbReference>
<dbReference type="EMBL" id="PGFA01000002">
    <property type="protein sequence ID" value="PJJ54408.1"/>
    <property type="molecule type" value="Genomic_DNA"/>
</dbReference>
<dbReference type="RefSeq" id="WP_100337043.1">
    <property type="nucleotide sequence ID" value="NZ_PGFA01000002.1"/>
</dbReference>
<feature type="transmembrane region" description="Helical" evidence="9">
    <location>
        <begin position="251"/>
        <end position="271"/>
    </location>
</feature>
<dbReference type="SUPFAM" id="SSF109604">
    <property type="entry name" value="HD-domain/PDEase-like"/>
    <property type="match status" value="1"/>
</dbReference>
<evidence type="ECO:0000259" key="10">
    <source>
        <dbReference type="Pfam" id="PF01966"/>
    </source>
</evidence>
<organism evidence="12 13">
    <name type="scientific">Hymenobacter chitinivorans DSM 11115</name>
    <dbReference type="NCBI Taxonomy" id="1121954"/>
    <lineage>
        <taxon>Bacteria</taxon>
        <taxon>Pseudomonadati</taxon>
        <taxon>Bacteroidota</taxon>
        <taxon>Cytophagia</taxon>
        <taxon>Cytophagales</taxon>
        <taxon>Hymenobacteraceae</taxon>
        <taxon>Hymenobacter</taxon>
    </lineage>
</organism>
<name>A0A2M9B915_9BACT</name>
<dbReference type="Pfam" id="PF18967">
    <property type="entry name" value="PycTM"/>
    <property type="match status" value="1"/>
</dbReference>
<gene>
    <name evidence="12" type="ORF">CLV45_2744</name>
</gene>
<feature type="domain" description="HD" evidence="10">
    <location>
        <begin position="39"/>
        <end position="135"/>
    </location>
</feature>
<evidence type="ECO:0000256" key="4">
    <source>
        <dbReference type="ARBA" id="ARBA00022741"/>
    </source>
</evidence>